<sequence>MKNFASCNTNQNTKASCVNPIGTPTTIVAKISIVTVSTNDHNTVITTKTPTDVALGASGHNSNIATTTGTLSQIKSTSSYKLANVNNFPDIITLGWTMRQLNVKNAFLHGFLKEEVFMEQPPGFINEDLPNHVCKLNLSLCGLKQAPRAWQLVGSLQYLTFTRPGIVHAVNKACQHFQAPTKVDLRVVKHILRYLKGTMGHGVKFFKKSLLRLISFYDADWARCTNTKRSSSRILAFNYVNLLNCYAITSMPFT</sequence>
<gene>
    <name evidence="2" type="primary">AtMg00810_116</name>
    <name evidence="2" type="ORF">CK203_107361</name>
</gene>
<dbReference type="PANTHER" id="PTHR11439">
    <property type="entry name" value="GAG-POL-RELATED RETROTRANSPOSON"/>
    <property type="match status" value="1"/>
</dbReference>
<dbReference type="InterPro" id="IPR013103">
    <property type="entry name" value="RVT_2"/>
</dbReference>
<protein>
    <submittedName>
        <fullName evidence="2">Putative mitochondrial protein</fullName>
    </submittedName>
</protein>
<organism evidence="2 3">
    <name type="scientific">Vitis vinifera</name>
    <name type="common">Grape</name>
    <dbReference type="NCBI Taxonomy" id="29760"/>
    <lineage>
        <taxon>Eukaryota</taxon>
        <taxon>Viridiplantae</taxon>
        <taxon>Streptophyta</taxon>
        <taxon>Embryophyta</taxon>
        <taxon>Tracheophyta</taxon>
        <taxon>Spermatophyta</taxon>
        <taxon>Magnoliopsida</taxon>
        <taxon>eudicotyledons</taxon>
        <taxon>Gunneridae</taxon>
        <taxon>Pentapetalae</taxon>
        <taxon>rosids</taxon>
        <taxon>Vitales</taxon>
        <taxon>Vitaceae</taxon>
        <taxon>Viteae</taxon>
        <taxon>Vitis</taxon>
    </lineage>
</organism>
<evidence type="ECO:0000313" key="2">
    <source>
        <dbReference type="EMBL" id="RVW58966.1"/>
    </source>
</evidence>
<reference evidence="2 3" key="1">
    <citation type="journal article" date="2018" name="PLoS Genet.">
        <title>Population sequencing reveals clonal diversity and ancestral inbreeding in the grapevine cultivar Chardonnay.</title>
        <authorList>
            <person name="Roach M.J."/>
            <person name="Johnson D.L."/>
            <person name="Bohlmann J."/>
            <person name="van Vuuren H.J."/>
            <person name="Jones S.J."/>
            <person name="Pretorius I.S."/>
            <person name="Schmidt S.A."/>
            <person name="Borneman A.R."/>
        </authorList>
    </citation>
    <scope>NUCLEOTIDE SEQUENCE [LARGE SCALE GENOMIC DNA]</scope>
    <source>
        <strain evidence="3">cv. Chardonnay</strain>
        <tissue evidence="2">Leaf</tissue>
    </source>
</reference>
<proteinExistence type="predicted"/>
<dbReference type="Proteomes" id="UP000288805">
    <property type="component" value="Unassembled WGS sequence"/>
</dbReference>
<dbReference type="SUPFAM" id="SSF56672">
    <property type="entry name" value="DNA/RNA polymerases"/>
    <property type="match status" value="1"/>
</dbReference>
<dbReference type="Pfam" id="PF07727">
    <property type="entry name" value="RVT_2"/>
    <property type="match status" value="1"/>
</dbReference>
<dbReference type="EMBL" id="QGNW01000916">
    <property type="protein sequence ID" value="RVW58966.1"/>
    <property type="molecule type" value="Genomic_DNA"/>
</dbReference>
<dbReference type="InterPro" id="IPR043502">
    <property type="entry name" value="DNA/RNA_pol_sf"/>
</dbReference>
<comment type="caution">
    <text evidence="2">The sequence shown here is derived from an EMBL/GenBank/DDBJ whole genome shotgun (WGS) entry which is preliminary data.</text>
</comment>
<accession>A0A438FG77</accession>
<dbReference type="PANTHER" id="PTHR11439:SF524">
    <property type="entry name" value="RNA-DIRECTED DNA POLYMERASE, PROTEIN KINASE RLK-PELLE-DLSV FAMILY"/>
    <property type="match status" value="1"/>
</dbReference>
<name>A0A438FG77_VITVI</name>
<evidence type="ECO:0000313" key="3">
    <source>
        <dbReference type="Proteomes" id="UP000288805"/>
    </source>
</evidence>
<dbReference type="AlphaFoldDB" id="A0A438FG77"/>
<feature type="domain" description="Reverse transcriptase Ty1/copia-type" evidence="1">
    <location>
        <begin position="95"/>
        <end position="152"/>
    </location>
</feature>
<evidence type="ECO:0000259" key="1">
    <source>
        <dbReference type="Pfam" id="PF07727"/>
    </source>
</evidence>